<dbReference type="Gene3D" id="1.10.10.2910">
    <property type="match status" value="1"/>
</dbReference>
<accession>A0A848RE00</accession>
<dbReference type="InterPro" id="IPR052345">
    <property type="entry name" value="Rad_response_metalloprotease"/>
</dbReference>
<reference evidence="2" key="1">
    <citation type="submission" date="2020-04" db="EMBL/GenBank/DDBJ databases">
        <title>Peptoniphilus sp. nov. isolated from swine feces.</title>
        <authorList>
            <person name="Ryu S.W."/>
        </authorList>
    </citation>
    <scope>NUCLEOTIDE SEQUENCE [LARGE SCALE GENOMIC DNA]</scope>
    <source>
        <strain evidence="2">AGMB00490</strain>
    </source>
</reference>
<keyword evidence="3" id="KW-1185">Reference proteome</keyword>
<dbReference type="EMBL" id="JABDSR010000001">
    <property type="protein sequence ID" value="NMW84255.1"/>
    <property type="molecule type" value="Genomic_DNA"/>
</dbReference>
<dbReference type="Proteomes" id="UP000568273">
    <property type="component" value="Unassembled WGS sequence"/>
</dbReference>
<evidence type="ECO:0000259" key="1">
    <source>
        <dbReference type="Pfam" id="PF06114"/>
    </source>
</evidence>
<dbReference type="PANTHER" id="PTHR43236">
    <property type="entry name" value="ANTITOXIN HIGA1"/>
    <property type="match status" value="1"/>
</dbReference>
<evidence type="ECO:0000313" key="3">
    <source>
        <dbReference type="Proteomes" id="UP000568273"/>
    </source>
</evidence>
<proteinExistence type="predicted"/>
<evidence type="ECO:0000313" key="2">
    <source>
        <dbReference type="EMBL" id="NMW84255.1"/>
    </source>
</evidence>
<sequence length="146" mass="17690">MIPYTTDGFQDDRFFELYDISEDGFSIYENNEYYIFYNPLRYEPRINFTISHEIGHIELFHHFLLPQKVLMSSRYKHTVWEKQADTFAGNILMPAKEFKNLRDLNRKPYVEGYRYGVSNQALQVRWNTLDYDLRQFNKINPNEVIL</sequence>
<organism evidence="2 3">
    <name type="scientific">Peptoniphilus faecalis</name>
    <dbReference type="NCBI Taxonomy" id="2731255"/>
    <lineage>
        <taxon>Bacteria</taxon>
        <taxon>Bacillati</taxon>
        <taxon>Bacillota</taxon>
        <taxon>Tissierellia</taxon>
        <taxon>Tissierellales</taxon>
        <taxon>Peptoniphilaceae</taxon>
        <taxon>Peptoniphilus</taxon>
    </lineage>
</organism>
<dbReference type="RefSeq" id="WP_169967784.1">
    <property type="nucleotide sequence ID" value="NZ_JABDSR010000001.1"/>
</dbReference>
<dbReference type="InterPro" id="IPR010359">
    <property type="entry name" value="IrrE_HExxH"/>
</dbReference>
<comment type="caution">
    <text evidence="2">The sequence shown here is derived from an EMBL/GenBank/DDBJ whole genome shotgun (WGS) entry which is preliminary data.</text>
</comment>
<feature type="domain" description="IrrE N-terminal-like" evidence="1">
    <location>
        <begin position="19"/>
        <end position="126"/>
    </location>
</feature>
<gene>
    <name evidence="2" type="ORF">HKO22_00665</name>
</gene>
<protein>
    <submittedName>
        <fullName evidence="2">ImmA/IrrE family metallo-endopeptidase</fullName>
    </submittedName>
</protein>
<dbReference type="PANTHER" id="PTHR43236:SF1">
    <property type="entry name" value="BLL7220 PROTEIN"/>
    <property type="match status" value="1"/>
</dbReference>
<name>A0A848RE00_9FIRM</name>
<dbReference type="Pfam" id="PF06114">
    <property type="entry name" value="Peptidase_M78"/>
    <property type="match status" value="1"/>
</dbReference>
<dbReference type="AlphaFoldDB" id="A0A848RE00"/>